<sequence>MLGSSCPKCGVSGGNTGTPPGPPPGSSGTGRGRERGIPGGWGRSWEPPPGDLGVPGGGSQPLVTPPCPPQTILLQDKEQRLLWGVPILSPPHSPLSPPPAPPAPSPAAPRPERCEGAAAAFRGAPPGPSEPPGTGAGLGTGAVLQKLLWAAQELPRTASAEGSAQLCLLVRACADALGGLQALDPPRGAAQPPPTS</sequence>
<evidence type="ECO:0000313" key="3">
    <source>
        <dbReference type="Proteomes" id="UP000694563"/>
    </source>
</evidence>
<accession>A0A8C3V0W8</accession>
<protein>
    <submittedName>
        <fullName evidence="2">Uncharacterized protein</fullName>
    </submittedName>
</protein>
<dbReference type="Ensembl" id="ENSCUST00005022043.1">
    <property type="protein sequence ID" value="ENSCUSP00005021268.1"/>
    <property type="gene ID" value="ENSCUSG00005013534.1"/>
</dbReference>
<keyword evidence="3" id="KW-1185">Reference proteome</keyword>
<feature type="region of interest" description="Disordered" evidence="1">
    <location>
        <begin position="1"/>
        <end position="139"/>
    </location>
</feature>
<reference evidence="2" key="2">
    <citation type="submission" date="2025-08" db="UniProtKB">
        <authorList>
            <consortium name="Ensembl"/>
        </authorList>
    </citation>
    <scope>IDENTIFICATION</scope>
</reference>
<evidence type="ECO:0000313" key="2">
    <source>
        <dbReference type="Ensembl" id="ENSCUSP00005021268.1"/>
    </source>
</evidence>
<organism evidence="2 3">
    <name type="scientific">Catharus ustulatus</name>
    <name type="common">Russet-backed thrush</name>
    <name type="synonym">Hylocichla ustulatus</name>
    <dbReference type="NCBI Taxonomy" id="91951"/>
    <lineage>
        <taxon>Eukaryota</taxon>
        <taxon>Metazoa</taxon>
        <taxon>Chordata</taxon>
        <taxon>Craniata</taxon>
        <taxon>Vertebrata</taxon>
        <taxon>Euteleostomi</taxon>
        <taxon>Archelosauria</taxon>
        <taxon>Archosauria</taxon>
        <taxon>Dinosauria</taxon>
        <taxon>Saurischia</taxon>
        <taxon>Theropoda</taxon>
        <taxon>Coelurosauria</taxon>
        <taxon>Aves</taxon>
        <taxon>Neognathae</taxon>
        <taxon>Neoaves</taxon>
        <taxon>Telluraves</taxon>
        <taxon>Australaves</taxon>
        <taxon>Passeriformes</taxon>
        <taxon>Turdidae</taxon>
        <taxon>Catharus</taxon>
    </lineage>
</organism>
<feature type="compositionally biased region" description="Pro residues" evidence="1">
    <location>
        <begin position="88"/>
        <end position="109"/>
    </location>
</feature>
<name>A0A8C3V0W8_CATUS</name>
<dbReference type="Proteomes" id="UP000694563">
    <property type="component" value="Chromosome 32"/>
</dbReference>
<evidence type="ECO:0000256" key="1">
    <source>
        <dbReference type="SAM" id="MobiDB-lite"/>
    </source>
</evidence>
<dbReference type="AlphaFoldDB" id="A0A8C3V0W8"/>
<proteinExistence type="predicted"/>
<reference evidence="2" key="3">
    <citation type="submission" date="2025-09" db="UniProtKB">
        <authorList>
            <consortium name="Ensembl"/>
        </authorList>
    </citation>
    <scope>IDENTIFICATION</scope>
</reference>
<reference evidence="2" key="1">
    <citation type="submission" date="2020-10" db="EMBL/GenBank/DDBJ databases">
        <title>Catharus ustulatus (Swainson's thrush) genome, bCatUst1, primary haplotype v2.</title>
        <authorList>
            <person name="Delmore K."/>
            <person name="Vafadar M."/>
            <person name="Formenti G."/>
            <person name="Chow W."/>
            <person name="Pelan S."/>
            <person name="Howe K."/>
            <person name="Rhie A."/>
            <person name="Mountcastle J."/>
            <person name="Haase B."/>
            <person name="Fedrigo O."/>
            <person name="Jarvis E.D."/>
        </authorList>
    </citation>
    <scope>NUCLEOTIDE SEQUENCE [LARGE SCALE GENOMIC DNA]</scope>
</reference>